<gene>
    <name evidence="1" type="ORF">ACFPIH_35875</name>
</gene>
<dbReference type="EMBL" id="JBHSFK010000029">
    <property type="protein sequence ID" value="MFC4504826.1"/>
    <property type="molecule type" value="Genomic_DNA"/>
</dbReference>
<sequence length="327" mass="34617">MLSVLTQPPSVWLGRVDAEALAGVEAACQDHSGLLRAGLSALLDRYPGSVPSRLFGIAVAGALTGRPEEAVPVGTVSRLWWAGAQALDDLADGVGEVAGEVVTPDGKAVLLAMACGTLVPFAVIDRQPLPPEITESWRRTLLGTSIQATAGQLADLASFDSPCTWAQVIRSYRGKTGAPYGRDAVMAARLSTDDPVTLRAWRVFGELFGLLRQVANDAAHDGSGIDEDLANGTLTLLLAHALETAGPETHERLLRLRIHARRDLGARAELSEALRRPGVTSGYADRIGALRDQACALLDRLAPASDHRDLLHHLLHGSARLAVAARP</sequence>
<dbReference type="Proteomes" id="UP001595839">
    <property type="component" value="Unassembled WGS sequence"/>
</dbReference>
<evidence type="ECO:0000313" key="1">
    <source>
        <dbReference type="EMBL" id="MFC4504826.1"/>
    </source>
</evidence>
<protein>
    <submittedName>
        <fullName evidence="1">Polyprenyl synthase</fullName>
    </submittedName>
</protein>
<accession>A0ABV9B0I4</accession>
<dbReference type="InterPro" id="IPR008949">
    <property type="entry name" value="Isoprenoid_synthase_dom_sf"/>
</dbReference>
<dbReference type="RefSeq" id="WP_381181173.1">
    <property type="nucleotide sequence ID" value="NZ_JBHSFK010000029.1"/>
</dbReference>
<dbReference type="SUPFAM" id="SSF48576">
    <property type="entry name" value="Terpenoid synthases"/>
    <property type="match status" value="1"/>
</dbReference>
<reference evidence="2" key="1">
    <citation type="journal article" date="2019" name="Int. J. Syst. Evol. Microbiol.">
        <title>The Global Catalogue of Microorganisms (GCM) 10K type strain sequencing project: providing services to taxonomists for standard genome sequencing and annotation.</title>
        <authorList>
            <consortium name="The Broad Institute Genomics Platform"/>
            <consortium name="The Broad Institute Genome Sequencing Center for Infectious Disease"/>
            <person name="Wu L."/>
            <person name="Ma J."/>
        </authorList>
    </citation>
    <scope>NUCLEOTIDE SEQUENCE [LARGE SCALE GENOMIC DNA]</scope>
    <source>
        <strain evidence="2">CGMCC 4.7177</strain>
    </source>
</reference>
<keyword evidence="2" id="KW-1185">Reference proteome</keyword>
<dbReference type="Gene3D" id="1.10.600.10">
    <property type="entry name" value="Farnesyl Diphosphate Synthase"/>
    <property type="match status" value="1"/>
</dbReference>
<organism evidence="1 2">
    <name type="scientific">Streptomyces vulcanius</name>
    <dbReference type="NCBI Taxonomy" id="1441876"/>
    <lineage>
        <taxon>Bacteria</taxon>
        <taxon>Bacillati</taxon>
        <taxon>Actinomycetota</taxon>
        <taxon>Actinomycetes</taxon>
        <taxon>Kitasatosporales</taxon>
        <taxon>Streptomycetaceae</taxon>
        <taxon>Streptomyces</taxon>
    </lineage>
</organism>
<name>A0ABV9B0I4_9ACTN</name>
<proteinExistence type="predicted"/>
<evidence type="ECO:0000313" key="2">
    <source>
        <dbReference type="Proteomes" id="UP001595839"/>
    </source>
</evidence>
<comment type="caution">
    <text evidence="1">The sequence shown here is derived from an EMBL/GenBank/DDBJ whole genome shotgun (WGS) entry which is preliminary data.</text>
</comment>